<dbReference type="InterPro" id="IPR011057">
    <property type="entry name" value="Mss4-like_sf"/>
</dbReference>
<feature type="domain" description="CENP-V/GFA" evidence="5">
    <location>
        <begin position="9"/>
        <end position="122"/>
    </location>
</feature>
<comment type="similarity">
    <text evidence="1">Belongs to the Gfa family.</text>
</comment>
<dbReference type="InterPro" id="IPR006913">
    <property type="entry name" value="CENP-V/GFA"/>
</dbReference>
<dbReference type="PANTHER" id="PTHR33337:SF40">
    <property type="entry name" value="CENP-V_GFA DOMAIN-CONTAINING PROTEIN-RELATED"/>
    <property type="match status" value="1"/>
</dbReference>
<dbReference type="VEuPathDB" id="FungiDB:A9K55_005525"/>
<dbReference type="Gene3D" id="3.90.1590.10">
    <property type="entry name" value="glutathione-dependent formaldehyde- activating enzyme (gfa)"/>
    <property type="match status" value="1"/>
</dbReference>
<organism evidence="6 7">
    <name type="scientific">Cordyceps militaris</name>
    <name type="common">Caterpillar fungus</name>
    <name type="synonym">Clavaria militaris</name>
    <dbReference type="NCBI Taxonomy" id="73501"/>
    <lineage>
        <taxon>Eukaryota</taxon>
        <taxon>Fungi</taxon>
        <taxon>Dikarya</taxon>
        <taxon>Ascomycota</taxon>
        <taxon>Pezizomycotina</taxon>
        <taxon>Sordariomycetes</taxon>
        <taxon>Hypocreomycetidae</taxon>
        <taxon>Hypocreales</taxon>
        <taxon>Cordycipitaceae</taxon>
        <taxon>Cordyceps</taxon>
    </lineage>
</organism>
<sequence length="148" mass="16176">MTTNLPTRVSGGCLCQGVRYTITFPPSHDFLNATSTCQCSQCRKQTGSLVFRAHKVPRGSVAWTARATLHTYRASPGNARGFCGRCGALLFWAADAEDALSVCVGTLDDDVLREHGRVLTYAERHLFCVNDIQGVTDHLPGKKYPQSD</sequence>
<evidence type="ECO:0000256" key="1">
    <source>
        <dbReference type="ARBA" id="ARBA00005495"/>
    </source>
</evidence>
<name>A0A2H4SCR3_CORMI</name>
<evidence type="ECO:0000256" key="3">
    <source>
        <dbReference type="ARBA" id="ARBA00022833"/>
    </source>
</evidence>
<evidence type="ECO:0000256" key="4">
    <source>
        <dbReference type="ARBA" id="ARBA00023239"/>
    </source>
</evidence>
<proteinExistence type="inferred from homology"/>
<protein>
    <submittedName>
        <fullName evidence="6">Glutathione-dependent formaldehyde-activating</fullName>
    </submittedName>
</protein>
<evidence type="ECO:0000259" key="5">
    <source>
        <dbReference type="PROSITE" id="PS51891"/>
    </source>
</evidence>
<gene>
    <name evidence="6" type="ORF">A9K55_005525</name>
</gene>
<dbReference type="OrthoDB" id="6329284at2759"/>
<reference evidence="6 7" key="1">
    <citation type="journal article" date="2017" name="BMC Genomics">
        <title>Chromosome level assembly and secondary metabolite potential of the parasitic fungus Cordyceps militaris.</title>
        <authorList>
            <person name="Kramer G.J."/>
            <person name="Nodwell J.R."/>
        </authorList>
    </citation>
    <scope>NUCLEOTIDE SEQUENCE [LARGE SCALE GENOMIC DNA]</scope>
    <source>
        <strain evidence="6 7">ATCC 34164</strain>
    </source>
</reference>
<dbReference type="GO" id="GO:0046872">
    <property type="term" value="F:metal ion binding"/>
    <property type="evidence" value="ECO:0007669"/>
    <property type="project" value="UniProtKB-KW"/>
</dbReference>
<dbReference type="EMBL" id="CP023323">
    <property type="protein sequence ID" value="ATY60900.1"/>
    <property type="molecule type" value="Genomic_DNA"/>
</dbReference>
<dbReference type="OMA" id="LCKEIQY"/>
<keyword evidence="3" id="KW-0862">Zinc</keyword>
<evidence type="ECO:0000256" key="2">
    <source>
        <dbReference type="ARBA" id="ARBA00022723"/>
    </source>
</evidence>
<evidence type="ECO:0000313" key="6">
    <source>
        <dbReference type="EMBL" id="ATY60900.1"/>
    </source>
</evidence>
<dbReference type="VEuPathDB" id="FungiDB:CCM_03457"/>
<dbReference type="PROSITE" id="PS51891">
    <property type="entry name" value="CENP_V_GFA"/>
    <property type="match status" value="1"/>
</dbReference>
<dbReference type="GO" id="GO:0016846">
    <property type="term" value="F:carbon-sulfur lyase activity"/>
    <property type="evidence" value="ECO:0007669"/>
    <property type="project" value="InterPro"/>
</dbReference>
<dbReference type="Pfam" id="PF04828">
    <property type="entry name" value="GFA"/>
    <property type="match status" value="1"/>
</dbReference>
<dbReference type="PANTHER" id="PTHR33337">
    <property type="entry name" value="GFA DOMAIN-CONTAINING PROTEIN"/>
    <property type="match status" value="1"/>
</dbReference>
<accession>A0A2H4SCR3</accession>
<keyword evidence="2" id="KW-0479">Metal-binding</keyword>
<dbReference type="Proteomes" id="UP000323067">
    <property type="component" value="Chromosome vi"/>
</dbReference>
<keyword evidence="4" id="KW-0456">Lyase</keyword>
<dbReference type="AlphaFoldDB" id="A0A2H4SCR3"/>
<evidence type="ECO:0000313" key="7">
    <source>
        <dbReference type="Proteomes" id="UP000323067"/>
    </source>
</evidence>
<dbReference type="SUPFAM" id="SSF51316">
    <property type="entry name" value="Mss4-like"/>
    <property type="match status" value="1"/>
</dbReference>